<reference evidence="1 2" key="1">
    <citation type="submission" date="2024-02" db="EMBL/GenBank/DDBJ databases">
        <title>High-quality chromosome-scale genome assembly of Pensacola bahiagrass (Paspalum notatum Flugge var. saurae).</title>
        <authorList>
            <person name="Vega J.M."/>
            <person name="Podio M."/>
            <person name="Orjuela J."/>
            <person name="Siena L.A."/>
            <person name="Pessino S.C."/>
            <person name="Combes M.C."/>
            <person name="Mariac C."/>
            <person name="Albertini E."/>
            <person name="Pupilli F."/>
            <person name="Ortiz J.P.A."/>
            <person name="Leblanc O."/>
        </authorList>
    </citation>
    <scope>NUCLEOTIDE SEQUENCE [LARGE SCALE GENOMIC DNA]</scope>
    <source>
        <strain evidence="1">R1</strain>
        <tissue evidence="1">Leaf</tissue>
    </source>
</reference>
<proteinExistence type="predicted"/>
<evidence type="ECO:0000313" key="1">
    <source>
        <dbReference type="EMBL" id="WVZ79975.1"/>
    </source>
</evidence>
<evidence type="ECO:0000313" key="2">
    <source>
        <dbReference type="Proteomes" id="UP001341281"/>
    </source>
</evidence>
<dbReference type="AlphaFoldDB" id="A0AAQ3X050"/>
<evidence type="ECO:0008006" key="3">
    <source>
        <dbReference type="Google" id="ProtNLM"/>
    </source>
</evidence>
<keyword evidence="2" id="KW-1185">Reference proteome</keyword>
<dbReference type="EMBL" id="CP144750">
    <property type="protein sequence ID" value="WVZ79975.1"/>
    <property type="molecule type" value="Genomic_DNA"/>
</dbReference>
<name>A0AAQ3X050_PASNO</name>
<accession>A0AAQ3X050</accession>
<protein>
    <recommendedName>
        <fullName evidence="3">Reverse transcriptase domain-containing protein</fullName>
    </recommendedName>
</protein>
<sequence length="101" mass="11654">MRCLHRKKEPHIVFKIDISKAFDSVSWDFLLEGFGQKCCNLLCLLFSTSSTRMLFLLVMEVLNALITKAAQEKLLQLLAINHAKHRISLYADDVIIFQRTT</sequence>
<dbReference type="Proteomes" id="UP001341281">
    <property type="component" value="Chromosome 06"/>
</dbReference>
<gene>
    <name evidence="1" type="ORF">U9M48_027496</name>
</gene>
<organism evidence="1 2">
    <name type="scientific">Paspalum notatum var. saurae</name>
    <dbReference type="NCBI Taxonomy" id="547442"/>
    <lineage>
        <taxon>Eukaryota</taxon>
        <taxon>Viridiplantae</taxon>
        <taxon>Streptophyta</taxon>
        <taxon>Embryophyta</taxon>
        <taxon>Tracheophyta</taxon>
        <taxon>Spermatophyta</taxon>
        <taxon>Magnoliopsida</taxon>
        <taxon>Liliopsida</taxon>
        <taxon>Poales</taxon>
        <taxon>Poaceae</taxon>
        <taxon>PACMAD clade</taxon>
        <taxon>Panicoideae</taxon>
        <taxon>Andropogonodae</taxon>
        <taxon>Paspaleae</taxon>
        <taxon>Paspalinae</taxon>
        <taxon>Paspalum</taxon>
    </lineage>
</organism>